<evidence type="ECO:0000256" key="2">
    <source>
        <dbReference type="SAM" id="MobiDB-lite"/>
    </source>
</evidence>
<dbReference type="PROSITE" id="PS50879">
    <property type="entry name" value="RNASE_H_1"/>
    <property type="match status" value="1"/>
</dbReference>
<dbReference type="GO" id="GO:0004843">
    <property type="term" value="F:cysteine-type deubiquitinase activity"/>
    <property type="evidence" value="ECO:0007669"/>
    <property type="project" value="UniProtKB-EC"/>
</dbReference>
<dbReference type="AlphaFoldDB" id="A0A2P6QCS7"/>
<keyword evidence="5" id="KW-0378">Hydrolase</keyword>
<feature type="domain" description="MATH" evidence="3">
    <location>
        <begin position="226"/>
        <end position="352"/>
    </location>
</feature>
<dbReference type="PANTHER" id="PTHR46236">
    <property type="entry name" value="TRAF-LIKE SUPERFAMILY PROTEIN"/>
    <property type="match status" value="1"/>
</dbReference>
<dbReference type="PROSITE" id="PS50144">
    <property type="entry name" value="MATH"/>
    <property type="match status" value="1"/>
</dbReference>
<keyword evidence="1" id="KW-0175">Coiled coil</keyword>
<dbReference type="EMBL" id="PDCK01000043">
    <property type="protein sequence ID" value="PRQ31980.1"/>
    <property type="molecule type" value="Genomic_DNA"/>
</dbReference>
<dbReference type="EC" id="3.4.19.12" evidence="5"/>
<proteinExistence type="predicted"/>
<dbReference type="InterPro" id="IPR050804">
    <property type="entry name" value="MCC"/>
</dbReference>
<dbReference type="CDD" id="cd06222">
    <property type="entry name" value="RNase_H_like"/>
    <property type="match status" value="1"/>
</dbReference>
<dbReference type="GO" id="GO:0003676">
    <property type="term" value="F:nucleic acid binding"/>
    <property type="evidence" value="ECO:0007669"/>
    <property type="project" value="InterPro"/>
</dbReference>
<name>A0A2P6QCS7_ROSCH</name>
<dbReference type="SMART" id="SM00061">
    <property type="entry name" value="MATH"/>
    <property type="match status" value="1"/>
</dbReference>
<dbReference type="Gene3D" id="3.30.420.10">
    <property type="entry name" value="Ribonuclease H-like superfamily/Ribonuclease H"/>
    <property type="match status" value="1"/>
</dbReference>
<comment type="caution">
    <text evidence="5">The sequence shown here is derived from an EMBL/GenBank/DDBJ whole genome shotgun (WGS) entry which is preliminary data.</text>
</comment>
<dbReference type="CDD" id="cd00121">
    <property type="entry name" value="MATH"/>
    <property type="match status" value="1"/>
</dbReference>
<dbReference type="InterPro" id="IPR036397">
    <property type="entry name" value="RNaseH_sf"/>
</dbReference>
<evidence type="ECO:0000259" key="3">
    <source>
        <dbReference type="PROSITE" id="PS50144"/>
    </source>
</evidence>
<dbReference type="OrthoDB" id="289038at2759"/>
<evidence type="ECO:0000259" key="4">
    <source>
        <dbReference type="PROSITE" id="PS50879"/>
    </source>
</evidence>
<dbReference type="Pfam" id="PF22486">
    <property type="entry name" value="MATH_2"/>
    <property type="match status" value="1"/>
</dbReference>
<feature type="region of interest" description="Disordered" evidence="2">
    <location>
        <begin position="367"/>
        <end position="389"/>
    </location>
</feature>
<accession>A0A2P6QCS7</accession>
<dbReference type="STRING" id="74649.A0A2P6QCS7"/>
<feature type="region of interest" description="Disordered" evidence="2">
    <location>
        <begin position="413"/>
        <end position="438"/>
    </location>
</feature>
<organism evidence="5 6">
    <name type="scientific">Rosa chinensis</name>
    <name type="common">China rose</name>
    <dbReference type="NCBI Taxonomy" id="74649"/>
    <lineage>
        <taxon>Eukaryota</taxon>
        <taxon>Viridiplantae</taxon>
        <taxon>Streptophyta</taxon>
        <taxon>Embryophyta</taxon>
        <taxon>Tracheophyta</taxon>
        <taxon>Spermatophyta</taxon>
        <taxon>Magnoliopsida</taxon>
        <taxon>eudicotyledons</taxon>
        <taxon>Gunneridae</taxon>
        <taxon>Pentapetalae</taxon>
        <taxon>rosids</taxon>
        <taxon>fabids</taxon>
        <taxon>Rosales</taxon>
        <taxon>Rosaceae</taxon>
        <taxon>Rosoideae</taxon>
        <taxon>Rosoideae incertae sedis</taxon>
        <taxon>Rosa</taxon>
    </lineage>
</organism>
<evidence type="ECO:0000313" key="6">
    <source>
        <dbReference type="Proteomes" id="UP000238479"/>
    </source>
</evidence>
<dbReference type="Pfam" id="PF13456">
    <property type="entry name" value="RVT_3"/>
    <property type="match status" value="1"/>
</dbReference>
<dbReference type="InterPro" id="IPR044730">
    <property type="entry name" value="RNase_H-like_dom_plant"/>
</dbReference>
<dbReference type="SUPFAM" id="SSF49599">
    <property type="entry name" value="TRAF domain-like"/>
    <property type="match status" value="1"/>
</dbReference>
<dbReference type="InterPro" id="IPR008974">
    <property type="entry name" value="TRAF-like"/>
</dbReference>
<dbReference type="Gramene" id="PRQ31980">
    <property type="protein sequence ID" value="PRQ31980"/>
    <property type="gene ID" value="RchiOBHm_Chr5g0041361"/>
</dbReference>
<dbReference type="PANTHER" id="PTHR46236:SF35">
    <property type="entry name" value="MATH DOMAIN-CONTAINING PROTEIN"/>
    <property type="match status" value="1"/>
</dbReference>
<dbReference type="InterPro" id="IPR002083">
    <property type="entry name" value="MATH/TRAF_dom"/>
</dbReference>
<dbReference type="GO" id="GO:0004523">
    <property type="term" value="F:RNA-DNA hybrid ribonuclease activity"/>
    <property type="evidence" value="ECO:0007669"/>
    <property type="project" value="InterPro"/>
</dbReference>
<feature type="compositionally biased region" description="Polar residues" evidence="2">
    <location>
        <begin position="421"/>
        <end position="431"/>
    </location>
</feature>
<dbReference type="Gene3D" id="2.60.210.10">
    <property type="entry name" value="Apoptosis, Tumor Necrosis Factor Receptor Associated Protein 2, Chain A"/>
    <property type="match status" value="1"/>
</dbReference>
<feature type="domain" description="RNase H type-1" evidence="4">
    <location>
        <begin position="20"/>
        <end position="152"/>
    </location>
</feature>
<evidence type="ECO:0000256" key="1">
    <source>
        <dbReference type="ARBA" id="ARBA00023054"/>
    </source>
</evidence>
<keyword evidence="6" id="KW-1185">Reference proteome</keyword>
<reference evidence="5 6" key="1">
    <citation type="journal article" date="2018" name="Nat. Genet.">
        <title>The Rosa genome provides new insights in the design of modern roses.</title>
        <authorList>
            <person name="Bendahmane M."/>
        </authorList>
    </citation>
    <scope>NUCLEOTIDE SEQUENCE [LARGE SCALE GENOMIC DNA]</scope>
    <source>
        <strain evidence="6">cv. Old Blush</strain>
    </source>
</reference>
<dbReference type="SUPFAM" id="SSF53098">
    <property type="entry name" value="Ribonuclease H-like"/>
    <property type="match status" value="1"/>
</dbReference>
<protein>
    <submittedName>
        <fullName evidence="5">Putative ubiquitinyl hydrolase 1</fullName>
        <ecNumber evidence="5">3.4.19.12</ecNumber>
    </submittedName>
</protein>
<dbReference type="InterPro" id="IPR002156">
    <property type="entry name" value="RNaseH_domain"/>
</dbReference>
<gene>
    <name evidence="5" type="ORF">RchiOBHm_Chr5g0041361</name>
</gene>
<sequence length="438" mass="49026">MGRKVKRGREELLLSWSFPPQGWYKLNVDGSRRNKSGCIGGGGVIRNENGEWVAGFAANLGTGKVIEAELKALLKGLELASNSGWSLLEVETDSKLAVNLLLNVGELYQDHHLIQLIKSCNDLFNQNLRWTLSHVYRQQNCVADCLAGLGPTLEEGVTTYYDAPPTPCEPILVEDLSMVARTRLISLRKLKNQNAGIFIPRSYRLKKHYVRSMKKVKVEEGDDLAPVTFTWKIENFSKLDTAFKHYSDIFVTGNSNWRILLYLKGNVVDYLSPYLDVPDASELPQGWSRCAHFSLSVVNQLQPSESITKDAVHVFNACDSDCGFKFLVPLSWLSDHGNEYLVNDTCILEAKVILDKGKAKILEDKRTVGSAPVQPSEEELKEQGPDMDSVKAPDFLTTCKELNCKQMPAYQDAPSLERNCTEPTSPSSVQDVHQEDRN</sequence>
<dbReference type="Proteomes" id="UP000238479">
    <property type="component" value="Chromosome 5"/>
</dbReference>
<dbReference type="InterPro" id="IPR012337">
    <property type="entry name" value="RNaseH-like_sf"/>
</dbReference>
<evidence type="ECO:0000313" key="5">
    <source>
        <dbReference type="EMBL" id="PRQ31980.1"/>
    </source>
</evidence>